<organism evidence="2 3">
    <name type="scientific">Diaporthe vaccinii</name>
    <dbReference type="NCBI Taxonomy" id="105482"/>
    <lineage>
        <taxon>Eukaryota</taxon>
        <taxon>Fungi</taxon>
        <taxon>Dikarya</taxon>
        <taxon>Ascomycota</taxon>
        <taxon>Pezizomycotina</taxon>
        <taxon>Sordariomycetes</taxon>
        <taxon>Sordariomycetidae</taxon>
        <taxon>Diaporthales</taxon>
        <taxon>Diaporthaceae</taxon>
        <taxon>Diaporthe</taxon>
        <taxon>Diaporthe eres species complex</taxon>
    </lineage>
</organism>
<proteinExistence type="predicted"/>
<protein>
    <recommendedName>
        <fullName evidence="1">BTB domain-containing protein</fullName>
    </recommendedName>
</protein>
<dbReference type="PANTHER" id="PTHR47843">
    <property type="entry name" value="BTB DOMAIN-CONTAINING PROTEIN-RELATED"/>
    <property type="match status" value="1"/>
</dbReference>
<name>A0ABR4DPH5_9PEZI</name>
<evidence type="ECO:0000259" key="1">
    <source>
        <dbReference type="PROSITE" id="PS50097"/>
    </source>
</evidence>
<accession>A0ABR4DPH5</accession>
<dbReference type="Proteomes" id="UP001600888">
    <property type="component" value="Unassembled WGS sequence"/>
</dbReference>
<dbReference type="CDD" id="cd18186">
    <property type="entry name" value="BTB_POZ_ZBTB_KLHL-like"/>
    <property type="match status" value="1"/>
</dbReference>
<reference evidence="2 3" key="1">
    <citation type="submission" date="2024-03" db="EMBL/GenBank/DDBJ databases">
        <title>A high-quality draft genome sequence of Diaporthe vaccinii, a causative agent of upright dieback and viscid rot disease in cranberry plants.</title>
        <authorList>
            <person name="Sarrasin M."/>
            <person name="Lang B.F."/>
            <person name="Burger G."/>
        </authorList>
    </citation>
    <scope>NUCLEOTIDE SEQUENCE [LARGE SCALE GENOMIC DNA]</scope>
    <source>
        <strain evidence="2 3">IS7</strain>
    </source>
</reference>
<gene>
    <name evidence="2" type="ORF">FJTKL_07593</name>
</gene>
<keyword evidence="3" id="KW-1185">Reference proteome</keyword>
<dbReference type="SUPFAM" id="SSF54695">
    <property type="entry name" value="POZ domain"/>
    <property type="match status" value="1"/>
</dbReference>
<dbReference type="Pfam" id="PF00651">
    <property type="entry name" value="BTB"/>
    <property type="match status" value="1"/>
</dbReference>
<evidence type="ECO:0000313" key="2">
    <source>
        <dbReference type="EMBL" id="KAL2272142.1"/>
    </source>
</evidence>
<sequence>MPYSKAERKSVYIEWRGIFSSHENSVLRKQKAIRTVVRRHEPFSERFNPNLVGILQSLLTDGIIGSYDDSKARRSFPELFRSLTEETRKEATTNPVTANMMSKMAHQSESQKRLLCSLEHLYNSGEYSDLTVTCQGTSFQVHRAIMCPRSKFFHTACKEHFMAETRCIDLPEDDPRVVYMMIQYLYRLDYCLPAHEDTPCSSNGQQQNSYLEPIAVQGANPDSGSEESMLTAGEIPPHFALTFHSKVYTLAEKCWIDELKDVAVQKFRLAASQNWGLDDFISAAREVYTGTVETDRGLKDVIVKTLCDRRGIMDDEAVQNLVKELHALAYDMTLYMHNQIRC</sequence>
<dbReference type="PROSITE" id="PS50097">
    <property type="entry name" value="BTB"/>
    <property type="match status" value="1"/>
</dbReference>
<feature type="domain" description="BTB" evidence="1">
    <location>
        <begin position="128"/>
        <end position="194"/>
    </location>
</feature>
<dbReference type="InterPro" id="IPR000210">
    <property type="entry name" value="BTB/POZ_dom"/>
</dbReference>
<dbReference type="InterPro" id="IPR011333">
    <property type="entry name" value="SKP1/BTB/POZ_sf"/>
</dbReference>
<evidence type="ECO:0000313" key="3">
    <source>
        <dbReference type="Proteomes" id="UP001600888"/>
    </source>
</evidence>
<dbReference type="Gene3D" id="3.30.710.10">
    <property type="entry name" value="Potassium Channel Kv1.1, Chain A"/>
    <property type="match status" value="1"/>
</dbReference>
<dbReference type="PANTHER" id="PTHR47843:SF5">
    <property type="entry name" value="BTB_POZ DOMAIN PROTEIN"/>
    <property type="match status" value="1"/>
</dbReference>
<dbReference type="EMBL" id="JBAWTH010000293">
    <property type="protein sequence ID" value="KAL2272142.1"/>
    <property type="molecule type" value="Genomic_DNA"/>
</dbReference>
<comment type="caution">
    <text evidence="2">The sequence shown here is derived from an EMBL/GenBank/DDBJ whole genome shotgun (WGS) entry which is preliminary data.</text>
</comment>